<keyword evidence="10" id="KW-0067">ATP-binding</keyword>
<dbReference type="PRINTS" id="PR01050">
    <property type="entry name" value="PYRUVTKNASE"/>
</dbReference>
<dbReference type="GO" id="GO:0000287">
    <property type="term" value="F:magnesium ion binding"/>
    <property type="evidence" value="ECO:0007669"/>
    <property type="project" value="InterPro"/>
</dbReference>
<dbReference type="InterPro" id="IPR036918">
    <property type="entry name" value="Pyrv_Knase_C_sf"/>
</dbReference>
<dbReference type="Pfam" id="PF00224">
    <property type="entry name" value="PK"/>
    <property type="match status" value="2"/>
</dbReference>
<evidence type="ECO:0000256" key="6">
    <source>
        <dbReference type="ARBA" id="ARBA00022679"/>
    </source>
</evidence>
<comment type="catalytic activity">
    <reaction evidence="14">
        <text>pyruvate + ATP = phosphoenolpyruvate + ADP + H(+)</text>
        <dbReference type="Rhea" id="RHEA:18157"/>
        <dbReference type="ChEBI" id="CHEBI:15361"/>
        <dbReference type="ChEBI" id="CHEBI:15378"/>
        <dbReference type="ChEBI" id="CHEBI:30616"/>
        <dbReference type="ChEBI" id="CHEBI:58702"/>
        <dbReference type="ChEBI" id="CHEBI:456216"/>
        <dbReference type="EC" id="2.7.1.40"/>
    </reaction>
</comment>
<keyword evidence="7" id="KW-0479">Metal-binding</keyword>
<dbReference type="InterPro" id="IPR015795">
    <property type="entry name" value="Pyrv_Knase_C"/>
</dbReference>
<feature type="domain" description="Pyruvate kinase barrel" evidence="15">
    <location>
        <begin position="65"/>
        <end position="195"/>
    </location>
</feature>
<evidence type="ECO:0000256" key="11">
    <source>
        <dbReference type="ARBA" id="ARBA00022842"/>
    </source>
</evidence>
<keyword evidence="8" id="KW-0547">Nucleotide-binding</keyword>
<comment type="similarity">
    <text evidence="4 14">Belongs to the pyruvate kinase family.</text>
</comment>
<dbReference type="InterPro" id="IPR015793">
    <property type="entry name" value="Pyrv_Knase_brl"/>
</dbReference>
<dbReference type="InterPro" id="IPR001697">
    <property type="entry name" value="Pyr_Knase"/>
</dbReference>
<dbReference type="SUPFAM" id="SSF50800">
    <property type="entry name" value="PK beta-barrel domain-like"/>
    <property type="match status" value="1"/>
</dbReference>
<dbReference type="AlphaFoldDB" id="A0A183UMK7"/>
<gene>
    <name evidence="17" type="ORF">TCNE_LOCUS9727</name>
</gene>
<comment type="cofactor">
    <cofactor evidence="2">
        <name>K(+)</name>
        <dbReference type="ChEBI" id="CHEBI:29103"/>
    </cofactor>
</comment>
<keyword evidence="13" id="KW-0670">Pyruvate</keyword>
<dbReference type="InterPro" id="IPR015806">
    <property type="entry name" value="Pyrv_Knase_insert_dom_sf"/>
</dbReference>
<feature type="domain" description="Pyruvate kinase C-terminal" evidence="16">
    <location>
        <begin position="403"/>
        <end position="515"/>
    </location>
</feature>
<feature type="domain" description="Pyruvate kinase barrel" evidence="15">
    <location>
        <begin position="198"/>
        <end position="366"/>
    </location>
</feature>
<keyword evidence="18" id="KW-1185">Reference proteome</keyword>
<keyword evidence="9 14" id="KW-0418">Kinase</keyword>
<dbReference type="EC" id="2.7.1.40" evidence="5 14"/>
<evidence type="ECO:0000256" key="10">
    <source>
        <dbReference type="ARBA" id="ARBA00022840"/>
    </source>
</evidence>
<dbReference type="WBParaSite" id="TCNE_0000972701-mRNA-1">
    <property type="protein sequence ID" value="TCNE_0000972701-mRNA-1"/>
    <property type="gene ID" value="TCNE_0000972701"/>
</dbReference>
<dbReference type="PANTHER" id="PTHR11817">
    <property type="entry name" value="PYRUVATE KINASE"/>
    <property type="match status" value="1"/>
</dbReference>
<dbReference type="SUPFAM" id="SSF51621">
    <property type="entry name" value="Phosphoenolpyruvate/pyruvate domain"/>
    <property type="match status" value="1"/>
</dbReference>
<keyword evidence="11 14" id="KW-0460">Magnesium</keyword>
<evidence type="ECO:0000313" key="19">
    <source>
        <dbReference type="WBParaSite" id="TCNE_0000972701-mRNA-1"/>
    </source>
</evidence>
<evidence type="ECO:0000259" key="15">
    <source>
        <dbReference type="Pfam" id="PF00224"/>
    </source>
</evidence>
<dbReference type="InterPro" id="IPR015813">
    <property type="entry name" value="Pyrv/PenolPyrv_kinase-like_dom"/>
</dbReference>
<dbReference type="Gene3D" id="3.40.1380.20">
    <property type="entry name" value="Pyruvate kinase, C-terminal domain"/>
    <property type="match status" value="1"/>
</dbReference>
<evidence type="ECO:0000313" key="18">
    <source>
        <dbReference type="Proteomes" id="UP000050794"/>
    </source>
</evidence>
<dbReference type="InterPro" id="IPR040442">
    <property type="entry name" value="Pyrv_kinase-like_dom_sf"/>
</dbReference>
<evidence type="ECO:0000256" key="7">
    <source>
        <dbReference type="ARBA" id="ARBA00022723"/>
    </source>
</evidence>
<evidence type="ECO:0000256" key="1">
    <source>
        <dbReference type="ARBA" id="ARBA00001946"/>
    </source>
</evidence>
<dbReference type="UniPathway" id="UPA00109">
    <property type="reaction ID" value="UER00188"/>
</dbReference>
<dbReference type="Gene3D" id="3.20.20.60">
    <property type="entry name" value="Phosphoenolpyruvate-binding domains"/>
    <property type="match status" value="1"/>
</dbReference>
<dbReference type="Proteomes" id="UP000050794">
    <property type="component" value="Unassembled WGS sequence"/>
</dbReference>
<evidence type="ECO:0000256" key="12">
    <source>
        <dbReference type="ARBA" id="ARBA00023152"/>
    </source>
</evidence>
<comment type="pathway">
    <text evidence="3 14">Carbohydrate degradation; glycolysis; pyruvate from D-glyceraldehyde 3-phosphate: step 5/5.</text>
</comment>
<dbReference type="SUPFAM" id="SSF52935">
    <property type="entry name" value="PK C-terminal domain-like"/>
    <property type="match status" value="1"/>
</dbReference>
<sequence>MNFSKKHLQTGRRQTQIELLCELDINRAPVFRKTGIICTIGLSLISIEINKVVNSKMRDSLHYVVIGPATHDVETLKKMITTGMNIARLNFSHGSYEYHAETIANLREALRSLKGKRTIAIALDTKGPEIRTGVLAGGATAEVELLKDASLVLTIDPKYKDKCTEEKIYVDYNNITKVITPGKRIFIDDGLISLRAVRVGINLPGTAVDLPAVTEKDVADLKFAVEQGIDMIFASFARSGEGIREVRKALGEKGQHIKVIGKIENEEGVDKADEIIAEADGIMVARGDLGIEIPPEQVFLVQKTLTAKCNRVGKPVICATQMLESMVHKPRPTRAESSDVANAVLDGVDCVMLSGETAKGDYPIEALLMMHQVCREAESTVVYPKYFGDLIRVIPKPTDMAQTIAIAATSAVESCQANGIICVTNNGRHDSLQPAARMISHCRPAVPIYAVTCDGSVARQLHLHRGVFPLVFEGEMSDNKMDDLEKLLDYAIGVGKECGYMQSGDLLIVITGANEG</sequence>
<dbReference type="FunFam" id="3.20.20.60:FF:000025">
    <property type="entry name" value="Pyruvate kinase"/>
    <property type="match status" value="1"/>
</dbReference>
<dbReference type="GO" id="GO:0004743">
    <property type="term" value="F:pyruvate kinase activity"/>
    <property type="evidence" value="ECO:0007669"/>
    <property type="project" value="UniProtKB-EC"/>
</dbReference>
<protein>
    <recommendedName>
        <fullName evidence="5 14">Pyruvate kinase</fullName>
        <ecNumber evidence="5 14">2.7.1.40</ecNumber>
    </recommendedName>
</protein>
<evidence type="ECO:0000256" key="3">
    <source>
        <dbReference type="ARBA" id="ARBA00004997"/>
    </source>
</evidence>
<keyword evidence="12 14" id="KW-0324">Glycolysis</keyword>
<dbReference type="GO" id="GO:0030955">
    <property type="term" value="F:potassium ion binding"/>
    <property type="evidence" value="ECO:0007669"/>
    <property type="project" value="InterPro"/>
</dbReference>
<evidence type="ECO:0000256" key="8">
    <source>
        <dbReference type="ARBA" id="ARBA00022741"/>
    </source>
</evidence>
<evidence type="ECO:0000256" key="5">
    <source>
        <dbReference type="ARBA" id="ARBA00012142"/>
    </source>
</evidence>
<comment type="cofactor">
    <cofactor evidence="1">
        <name>Mg(2+)</name>
        <dbReference type="ChEBI" id="CHEBI:18420"/>
    </cofactor>
</comment>
<dbReference type="Gene3D" id="2.40.33.10">
    <property type="entry name" value="PK beta-barrel domain-like"/>
    <property type="match status" value="1"/>
</dbReference>
<accession>A0A183UMK7</accession>
<evidence type="ECO:0000256" key="14">
    <source>
        <dbReference type="RuleBase" id="RU000504"/>
    </source>
</evidence>
<organism evidence="18 19">
    <name type="scientific">Toxocara canis</name>
    <name type="common">Canine roundworm</name>
    <dbReference type="NCBI Taxonomy" id="6265"/>
    <lineage>
        <taxon>Eukaryota</taxon>
        <taxon>Metazoa</taxon>
        <taxon>Ecdysozoa</taxon>
        <taxon>Nematoda</taxon>
        <taxon>Chromadorea</taxon>
        <taxon>Rhabditida</taxon>
        <taxon>Spirurina</taxon>
        <taxon>Ascaridomorpha</taxon>
        <taxon>Ascaridoidea</taxon>
        <taxon>Toxocaridae</taxon>
        <taxon>Toxocara</taxon>
    </lineage>
</organism>
<evidence type="ECO:0000259" key="16">
    <source>
        <dbReference type="Pfam" id="PF02887"/>
    </source>
</evidence>
<dbReference type="EMBL" id="UYWY01020264">
    <property type="protein sequence ID" value="VDM41048.1"/>
    <property type="molecule type" value="Genomic_DNA"/>
</dbReference>
<dbReference type="GO" id="GO:0016301">
    <property type="term" value="F:kinase activity"/>
    <property type="evidence" value="ECO:0007669"/>
    <property type="project" value="UniProtKB-KW"/>
</dbReference>
<name>A0A183UMK7_TOXCA</name>
<evidence type="ECO:0000256" key="2">
    <source>
        <dbReference type="ARBA" id="ARBA00001958"/>
    </source>
</evidence>
<proteinExistence type="inferred from homology"/>
<evidence type="ECO:0000313" key="17">
    <source>
        <dbReference type="EMBL" id="VDM41048.1"/>
    </source>
</evidence>
<dbReference type="GO" id="GO:0005524">
    <property type="term" value="F:ATP binding"/>
    <property type="evidence" value="ECO:0007669"/>
    <property type="project" value="UniProtKB-KW"/>
</dbReference>
<evidence type="ECO:0000256" key="4">
    <source>
        <dbReference type="ARBA" id="ARBA00008663"/>
    </source>
</evidence>
<reference evidence="19" key="1">
    <citation type="submission" date="2016-06" db="UniProtKB">
        <authorList>
            <consortium name="WormBaseParasite"/>
        </authorList>
    </citation>
    <scope>IDENTIFICATION</scope>
</reference>
<reference evidence="17 18" key="2">
    <citation type="submission" date="2018-11" db="EMBL/GenBank/DDBJ databases">
        <authorList>
            <consortium name="Pathogen Informatics"/>
        </authorList>
    </citation>
    <scope>NUCLEOTIDE SEQUENCE [LARGE SCALE GENOMIC DNA]</scope>
</reference>
<dbReference type="NCBIfam" id="TIGR01064">
    <property type="entry name" value="pyruv_kin"/>
    <property type="match status" value="1"/>
</dbReference>
<dbReference type="InterPro" id="IPR011037">
    <property type="entry name" value="Pyrv_Knase-like_insert_dom_sf"/>
</dbReference>
<evidence type="ECO:0000256" key="13">
    <source>
        <dbReference type="ARBA" id="ARBA00023317"/>
    </source>
</evidence>
<dbReference type="Pfam" id="PF02887">
    <property type="entry name" value="PK_C"/>
    <property type="match status" value="1"/>
</dbReference>
<keyword evidence="6 14" id="KW-0808">Transferase</keyword>
<evidence type="ECO:0000256" key="9">
    <source>
        <dbReference type="ARBA" id="ARBA00022777"/>
    </source>
</evidence>